<dbReference type="InterPro" id="IPR036291">
    <property type="entry name" value="NAD(P)-bd_dom_sf"/>
</dbReference>
<dbReference type="GO" id="GO:0051287">
    <property type="term" value="F:NAD binding"/>
    <property type="evidence" value="ECO:0007669"/>
    <property type="project" value="InterPro"/>
</dbReference>
<sequence>MTCIPVPRSLGTPPMRQPARPEAIERFGHMHQAAAPDSPVVLVVDDGNLRARWPFLGERLREGLTRHGCAIKWETLRPGRTIRQLSGTASVTALVVLGAELEEADLAALPELAIVADIDGRSMAIAQALAARGIPLVEGSRGHAHSKAEMAIMLTLAALRRLPTWHTAMAMRYTVAVPVRWQFSDHLLYVGGTLRDKRVVVVGLDPVGTYVAELCNAFGAKVSVVDPDAEHTDYLVCGVDRAEMEQVPAADIVIVAYGSPRLQVPAHVVHDLAPGALVVTLDSTGIDIAALRERVLSNELAWATDVYESDHADPADPILGRDNMIHTPGIAGKTRDANLAVADVLSENIFRVACGVPPWPWDRVPPARSTTPQQATGHCASNCSTATSAGGGRSLTAGGESGHLRGSADEAIGR</sequence>
<dbReference type="PANTHER" id="PTHR42789:SF1">
    <property type="entry name" value="D-ISOMER SPECIFIC 2-HYDROXYACID DEHYDROGENASE FAMILY PROTEIN (AFU_ORTHOLOGUE AFUA_6G10090)"/>
    <property type="match status" value="1"/>
</dbReference>
<comment type="similarity">
    <text evidence="1">Belongs to the D-isomer specific 2-hydroxyacid dehydrogenase family.</text>
</comment>
<feature type="region of interest" description="Disordered" evidence="4">
    <location>
        <begin position="384"/>
        <end position="414"/>
    </location>
</feature>
<keyword evidence="3" id="KW-0520">NAD</keyword>
<dbReference type="OrthoDB" id="9793626at2"/>
<feature type="domain" description="D-isomer specific 2-hydroxyacid dehydrogenase NAD-binding" evidence="5">
    <location>
        <begin position="152"/>
        <end position="330"/>
    </location>
</feature>
<evidence type="ECO:0000256" key="2">
    <source>
        <dbReference type="ARBA" id="ARBA00023002"/>
    </source>
</evidence>
<keyword evidence="2" id="KW-0560">Oxidoreductase</keyword>
<dbReference type="PANTHER" id="PTHR42789">
    <property type="entry name" value="D-ISOMER SPECIFIC 2-HYDROXYACID DEHYDROGENASE FAMILY PROTEIN (AFU_ORTHOLOGUE AFUA_6G10090)"/>
    <property type="match status" value="1"/>
</dbReference>
<evidence type="ECO:0000313" key="7">
    <source>
        <dbReference type="Proteomes" id="UP000255082"/>
    </source>
</evidence>
<accession>A0A378X7B9</accession>
<feature type="compositionally biased region" description="Basic and acidic residues" evidence="4">
    <location>
        <begin position="402"/>
        <end position="414"/>
    </location>
</feature>
<dbReference type="Pfam" id="PF02826">
    <property type="entry name" value="2-Hacid_dh_C"/>
    <property type="match status" value="1"/>
</dbReference>
<evidence type="ECO:0000259" key="5">
    <source>
        <dbReference type="Pfam" id="PF02826"/>
    </source>
</evidence>
<evidence type="ECO:0000256" key="4">
    <source>
        <dbReference type="SAM" id="MobiDB-lite"/>
    </source>
</evidence>
<dbReference type="Proteomes" id="UP000255082">
    <property type="component" value="Unassembled WGS sequence"/>
</dbReference>
<dbReference type="SUPFAM" id="SSF51735">
    <property type="entry name" value="NAD(P)-binding Rossmann-fold domains"/>
    <property type="match status" value="1"/>
</dbReference>
<evidence type="ECO:0000313" key="6">
    <source>
        <dbReference type="EMBL" id="SUA48675.1"/>
    </source>
</evidence>
<dbReference type="GO" id="GO:0016491">
    <property type="term" value="F:oxidoreductase activity"/>
    <property type="evidence" value="ECO:0007669"/>
    <property type="project" value="UniProtKB-KW"/>
</dbReference>
<name>A0A378X7B9_9NOCA</name>
<dbReference type="InterPro" id="IPR006140">
    <property type="entry name" value="D-isomer_DH_NAD-bd"/>
</dbReference>
<protein>
    <submittedName>
        <fullName evidence="6">D-3-phosphoglycerate dehydrogenase</fullName>
    </submittedName>
</protein>
<evidence type="ECO:0000256" key="1">
    <source>
        <dbReference type="ARBA" id="ARBA00005854"/>
    </source>
</evidence>
<dbReference type="InterPro" id="IPR050857">
    <property type="entry name" value="D-2-hydroxyacid_DH"/>
</dbReference>
<dbReference type="Gene3D" id="3.40.50.720">
    <property type="entry name" value="NAD(P)-binding Rossmann-like Domain"/>
    <property type="match status" value="2"/>
</dbReference>
<proteinExistence type="inferred from homology"/>
<reference evidence="6 7" key="1">
    <citation type="submission" date="2018-06" db="EMBL/GenBank/DDBJ databases">
        <authorList>
            <consortium name="Pathogen Informatics"/>
            <person name="Doyle S."/>
        </authorList>
    </citation>
    <scope>NUCLEOTIDE SEQUENCE [LARGE SCALE GENOMIC DNA]</scope>
    <source>
        <strain evidence="6 7">NCTC13184</strain>
    </source>
</reference>
<organism evidence="6 7">
    <name type="scientific">Nocardia africana</name>
    <dbReference type="NCBI Taxonomy" id="134964"/>
    <lineage>
        <taxon>Bacteria</taxon>
        <taxon>Bacillati</taxon>
        <taxon>Actinomycetota</taxon>
        <taxon>Actinomycetes</taxon>
        <taxon>Mycobacteriales</taxon>
        <taxon>Nocardiaceae</taxon>
        <taxon>Nocardia</taxon>
    </lineage>
</organism>
<dbReference type="AlphaFoldDB" id="A0A378X7B9"/>
<gene>
    <name evidence="6" type="ORF">NCTC13184_07230</name>
</gene>
<dbReference type="EMBL" id="UGRU01000001">
    <property type="protein sequence ID" value="SUA48675.1"/>
    <property type="molecule type" value="Genomic_DNA"/>
</dbReference>
<evidence type="ECO:0000256" key="3">
    <source>
        <dbReference type="ARBA" id="ARBA00023027"/>
    </source>
</evidence>